<keyword evidence="4 6" id="KW-0663">Pyridoxal phosphate</keyword>
<dbReference type="PANTHER" id="PTHR11999:SF169">
    <property type="entry name" value="TYROSINE DECARBOXYLASE 1-LIKE"/>
    <property type="match status" value="1"/>
</dbReference>
<protein>
    <recommendedName>
        <fullName evidence="10">Tyrosine decarboxylase</fullName>
    </recommendedName>
</protein>
<dbReference type="Proteomes" id="UP000594263">
    <property type="component" value="Unplaced"/>
</dbReference>
<accession>A0A7N0TZ09</accession>
<dbReference type="CDD" id="cd06450">
    <property type="entry name" value="DOPA_deC_like"/>
    <property type="match status" value="1"/>
</dbReference>
<keyword evidence="9" id="KW-1185">Reference proteome</keyword>
<dbReference type="InterPro" id="IPR002129">
    <property type="entry name" value="PyrdxlP-dep_de-COase"/>
</dbReference>
<organism evidence="8 9">
    <name type="scientific">Kalanchoe fedtschenkoi</name>
    <name type="common">Lavender scallops</name>
    <name type="synonym">South American air plant</name>
    <dbReference type="NCBI Taxonomy" id="63787"/>
    <lineage>
        <taxon>Eukaryota</taxon>
        <taxon>Viridiplantae</taxon>
        <taxon>Streptophyta</taxon>
        <taxon>Embryophyta</taxon>
        <taxon>Tracheophyta</taxon>
        <taxon>Spermatophyta</taxon>
        <taxon>Magnoliopsida</taxon>
        <taxon>eudicotyledons</taxon>
        <taxon>Gunneridae</taxon>
        <taxon>Pentapetalae</taxon>
        <taxon>Saxifragales</taxon>
        <taxon>Crassulaceae</taxon>
        <taxon>Kalanchoe</taxon>
    </lineage>
</organism>
<dbReference type="GO" id="GO:0030170">
    <property type="term" value="F:pyridoxal phosphate binding"/>
    <property type="evidence" value="ECO:0007669"/>
    <property type="project" value="InterPro"/>
</dbReference>
<dbReference type="Gene3D" id="1.20.1340.10">
    <property type="entry name" value="dopa decarboxylase, N-terminal domain"/>
    <property type="match status" value="1"/>
</dbReference>
<dbReference type="InterPro" id="IPR010977">
    <property type="entry name" value="Aromatic_deC"/>
</dbReference>
<name>A0A7N0TZ09_KALFE</name>
<dbReference type="SUPFAM" id="SSF53383">
    <property type="entry name" value="PLP-dependent transferases"/>
    <property type="match status" value="1"/>
</dbReference>
<dbReference type="PANTHER" id="PTHR11999">
    <property type="entry name" value="GROUP II PYRIDOXAL-5-PHOSPHATE DECARBOXYLASE"/>
    <property type="match status" value="1"/>
</dbReference>
<dbReference type="InterPro" id="IPR015421">
    <property type="entry name" value="PyrdxlP-dep_Trfase_major"/>
</dbReference>
<dbReference type="OMA" id="VWITLRT"/>
<sequence length="509" mass="56394">MGSLSSPVDSTKPFNPIDPTELVVESSLVTNFIAEYYQTLEHRPVQPDVTPGFLTVQLPSEAPLASESVESILQDVYDKILPGLTHWQSPNFHAYFPITCSNAGLLGEMLCSGLNVVGFAWSASPAATELEQVVVDWMGKMMGLPQGLLFSGGGGGVLQGSTCEAVVCTLAAARDRALERVGDDMFNKLVVYCSDQTHFSLKKGSKLVGIRPANVKAIKTTKNNEYGLCPTDLRDLVASDVKAGFIPIYLCGTIGTTAFGAVDPIRELGKVAREFNMWFHVDAAYAGSACICPEFRNYMDGVELVDSFSTNPHKWLLSNMDCCFLWLSDPKRLINSLAAEANYLEGGNETMVDYKDWQIAVSRRFRAIKLWMVIRRYGITNLMSHIRSDVSMAKRFEELMLSDRRFEVVFPRKFSLVCFKLRGNKDDVPESVDEDCGLSRDSELTRELMASVNSSGKAFLSGVTIGSLFFIRCAIGATLTEDRHIEGLWKLIQEKADEICVDHDLEFRV</sequence>
<reference evidence="8" key="1">
    <citation type="submission" date="2021-01" db="UniProtKB">
        <authorList>
            <consortium name="EnsemblPlants"/>
        </authorList>
    </citation>
    <scope>IDENTIFICATION</scope>
</reference>
<feature type="modified residue" description="N6-(pyridoxal phosphate)lysine" evidence="6">
    <location>
        <position position="314"/>
    </location>
</feature>
<keyword evidence="3" id="KW-0210">Decarboxylase</keyword>
<evidence type="ECO:0008006" key="10">
    <source>
        <dbReference type="Google" id="ProtNLM"/>
    </source>
</evidence>
<dbReference type="InterPro" id="IPR015424">
    <property type="entry name" value="PyrdxlP-dep_Trfase"/>
</dbReference>
<dbReference type="Gene3D" id="3.90.1150.10">
    <property type="entry name" value="Aspartate Aminotransferase, domain 1"/>
    <property type="match status" value="1"/>
</dbReference>
<dbReference type="GO" id="GO:0005737">
    <property type="term" value="C:cytoplasm"/>
    <property type="evidence" value="ECO:0007669"/>
    <property type="project" value="TreeGrafter"/>
</dbReference>
<evidence type="ECO:0000256" key="6">
    <source>
        <dbReference type="PIRSR" id="PIRSR602129-50"/>
    </source>
</evidence>
<evidence type="ECO:0000313" key="8">
    <source>
        <dbReference type="EnsemblPlants" id="Kaladp0048s0730.1.v1.1.CDS.1"/>
    </source>
</evidence>
<dbReference type="Gramene" id="Kaladp0048s0730.1.v1.1">
    <property type="protein sequence ID" value="Kaladp0048s0730.1.v1.1.CDS.1"/>
    <property type="gene ID" value="Kaladp0048s0730.v1.1"/>
</dbReference>
<evidence type="ECO:0000256" key="3">
    <source>
        <dbReference type="ARBA" id="ARBA00022793"/>
    </source>
</evidence>
<evidence type="ECO:0000256" key="4">
    <source>
        <dbReference type="ARBA" id="ARBA00022898"/>
    </source>
</evidence>
<dbReference type="EnsemblPlants" id="Kaladp0048s0730.1.v1.1">
    <property type="protein sequence ID" value="Kaladp0048s0730.1.v1.1.CDS.1"/>
    <property type="gene ID" value="Kaladp0048s0730.v1.1"/>
</dbReference>
<proteinExistence type="inferred from homology"/>
<dbReference type="GO" id="GO:0019752">
    <property type="term" value="P:carboxylic acid metabolic process"/>
    <property type="evidence" value="ECO:0007669"/>
    <property type="project" value="InterPro"/>
</dbReference>
<dbReference type="GO" id="GO:0016831">
    <property type="term" value="F:carboxy-lyase activity"/>
    <property type="evidence" value="ECO:0007669"/>
    <property type="project" value="UniProtKB-KW"/>
</dbReference>
<evidence type="ECO:0000256" key="7">
    <source>
        <dbReference type="RuleBase" id="RU000382"/>
    </source>
</evidence>
<evidence type="ECO:0000256" key="2">
    <source>
        <dbReference type="ARBA" id="ARBA00009533"/>
    </source>
</evidence>
<dbReference type="AlphaFoldDB" id="A0A7N0TZ09"/>
<evidence type="ECO:0000313" key="9">
    <source>
        <dbReference type="Proteomes" id="UP000594263"/>
    </source>
</evidence>
<comment type="cofactor">
    <cofactor evidence="1 6 7">
        <name>pyridoxal 5'-phosphate</name>
        <dbReference type="ChEBI" id="CHEBI:597326"/>
    </cofactor>
</comment>
<evidence type="ECO:0000256" key="1">
    <source>
        <dbReference type="ARBA" id="ARBA00001933"/>
    </source>
</evidence>
<dbReference type="GO" id="GO:0006520">
    <property type="term" value="P:amino acid metabolic process"/>
    <property type="evidence" value="ECO:0007669"/>
    <property type="project" value="InterPro"/>
</dbReference>
<evidence type="ECO:0000256" key="5">
    <source>
        <dbReference type="ARBA" id="ARBA00023239"/>
    </source>
</evidence>
<comment type="similarity">
    <text evidence="2 7">Belongs to the group II decarboxylase family.</text>
</comment>
<dbReference type="PRINTS" id="PR00800">
    <property type="entry name" value="YHDCRBOXLASE"/>
</dbReference>
<dbReference type="InterPro" id="IPR015422">
    <property type="entry name" value="PyrdxlP-dep_Trfase_small"/>
</dbReference>
<dbReference type="Pfam" id="PF00282">
    <property type="entry name" value="Pyridoxal_deC"/>
    <property type="match status" value="1"/>
</dbReference>
<keyword evidence="5 7" id="KW-0456">Lyase</keyword>
<dbReference type="Gene3D" id="3.40.640.10">
    <property type="entry name" value="Type I PLP-dependent aspartate aminotransferase-like (Major domain)"/>
    <property type="match status" value="1"/>
</dbReference>